<dbReference type="VEuPathDB" id="TrichDB:TRFO_33102"/>
<dbReference type="AlphaFoldDB" id="A0A1J4JMA4"/>
<dbReference type="GeneID" id="94843587"/>
<organism evidence="2 3">
    <name type="scientific">Tritrichomonas foetus</name>
    <dbReference type="NCBI Taxonomy" id="1144522"/>
    <lineage>
        <taxon>Eukaryota</taxon>
        <taxon>Metamonada</taxon>
        <taxon>Parabasalia</taxon>
        <taxon>Tritrichomonadida</taxon>
        <taxon>Tritrichomonadidae</taxon>
        <taxon>Tritrichomonas</taxon>
    </lineage>
</organism>
<keyword evidence="3" id="KW-1185">Reference proteome</keyword>
<dbReference type="EMBL" id="MLAK01000964">
    <property type="protein sequence ID" value="OHT00231.1"/>
    <property type="molecule type" value="Genomic_DNA"/>
</dbReference>
<feature type="region of interest" description="Disordered" evidence="1">
    <location>
        <begin position="105"/>
        <end position="126"/>
    </location>
</feature>
<feature type="compositionally biased region" description="Basic and acidic residues" evidence="1">
    <location>
        <begin position="159"/>
        <end position="173"/>
    </location>
</feature>
<comment type="caution">
    <text evidence="2">The sequence shown here is derived from an EMBL/GenBank/DDBJ whole genome shotgun (WGS) entry which is preliminary data.</text>
</comment>
<sequence length="289" mass="32305">MKTSNAKKLKYLDVQFITIKPIESRGANTVNGNRKSRVIPEIEAEAPKLQPYPGFSNCNGLFTKDEISEIDHSLLYSEGTGQFRIQPTSKLSFLRQSAENAIHTQGLTISEDSNHTTEPPSCKETSNVLSRCDSLISNHSLTDLKENNQISSSASSSEKNGKSTYFDEQRNENNDIVQITPTEIQNQVWIYAHHEVPQQKSGEKAILLNGSLDNGVSNISLNKGQKRLKNIIASSAPKEFITPDFDTPSILNKSYCARRIYKYLVNTAIPLPTFLQDDESNKNDSKHNE</sequence>
<protein>
    <submittedName>
        <fullName evidence="2">Uncharacterized protein</fullName>
    </submittedName>
</protein>
<dbReference type="Proteomes" id="UP000179807">
    <property type="component" value="Unassembled WGS sequence"/>
</dbReference>
<evidence type="ECO:0000313" key="2">
    <source>
        <dbReference type="EMBL" id="OHT00231.1"/>
    </source>
</evidence>
<dbReference type="RefSeq" id="XP_068353367.1">
    <property type="nucleotide sequence ID" value="XM_068508883.1"/>
</dbReference>
<evidence type="ECO:0000256" key="1">
    <source>
        <dbReference type="SAM" id="MobiDB-lite"/>
    </source>
</evidence>
<reference evidence="2" key="1">
    <citation type="submission" date="2016-10" db="EMBL/GenBank/DDBJ databases">
        <authorList>
            <person name="Benchimol M."/>
            <person name="Almeida L.G."/>
            <person name="Vasconcelos A.T."/>
            <person name="Perreira-Neves A."/>
            <person name="Rosa I.A."/>
            <person name="Tasca T."/>
            <person name="Bogo M.R."/>
            <person name="de Souza W."/>
        </authorList>
    </citation>
    <scope>NUCLEOTIDE SEQUENCE [LARGE SCALE GENOMIC DNA]</scope>
    <source>
        <strain evidence="2">K</strain>
    </source>
</reference>
<feature type="region of interest" description="Disordered" evidence="1">
    <location>
        <begin position="144"/>
        <end position="174"/>
    </location>
</feature>
<evidence type="ECO:0000313" key="3">
    <source>
        <dbReference type="Proteomes" id="UP000179807"/>
    </source>
</evidence>
<accession>A0A1J4JMA4</accession>
<name>A0A1J4JMA4_9EUKA</name>
<gene>
    <name evidence="2" type="ORF">TRFO_33102</name>
</gene>
<proteinExistence type="predicted"/>